<dbReference type="InterPro" id="IPR011010">
    <property type="entry name" value="DNA_brk_join_enz"/>
</dbReference>
<evidence type="ECO:0000313" key="3">
    <source>
        <dbReference type="Proteomes" id="UP001169823"/>
    </source>
</evidence>
<dbReference type="GO" id="GO:0006310">
    <property type="term" value="P:DNA recombination"/>
    <property type="evidence" value="ECO:0007669"/>
    <property type="project" value="UniProtKB-KW"/>
</dbReference>
<evidence type="ECO:0000313" key="2">
    <source>
        <dbReference type="EMBL" id="MDO6458768.1"/>
    </source>
</evidence>
<dbReference type="GO" id="GO:0015074">
    <property type="term" value="P:DNA integration"/>
    <property type="evidence" value="ECO:0007669"/>
    <property type="project" value="InterPro"/>
</dbReference>
<organism evidence="2 3">
    <name type="scientific">Celeribacter halophilus</name>
    <dbReference type="NCBI Taxonomy" id="576117"/>
    <lineage>
        <taxon>Bacteria</taxon>
        <taxon>Pseudomonadati</taxon>
        <taxon>Pseudomonadota</taxon>
        <taxon>Alphaproteobacteria</taxon>
        <taxon>Rhodobacterales</taxon>
        <taxon>Roseobacteraceae</taxon>
        <taxon>Celeribacter</taxon>
    </lineage>
</organism>
<reference evidence="2" key="1">
    <citation type="submission" date="2023-07" db="EMBL/GenBank/DDBJ databases">
        <title>Genome content predicts the carbon catabolic preferences of heterotrophic bacteria.</title>
        <authorList>
            <person name="Gralka M."/>
        </authorList>
    </citation>
    <scope>NUCLEOTIDE SEQUENCE</scope>
    <source>
        <strain evidence="2">I2M02</strain>
    </source>
</reference>
<dbReference type="Proteomes" id="UP001169823">
    <property type="component" value="Unassembled WGS sequence"/>
</dbReference>
<keyword evidence="1" id="KW-0233">DNA recombination</keyword>
<dbReference type="RefSeq" id="WP_303495078.1">
    <property type="nucleotide sequence ID" value="NZ_JAUOPJ010000018.1"/>
</dbReference>
<gene>
    <name evidence="2" type="ORF">Q4494_16920</name>
</gene>
<accession>A0AAW7Y0W5</accession>
<comment type="caution">
    <text evidence="2">The sequence shown here is derived from an EMBL/GenBank/DDBJ whole genome shotgun (WGS) entry which is preliminary data.</text>
</comment>
<dbReference type="InterPro" id="IPR013762">
    <property type="entry name" value="Integrase-like_cat_sf"/>
</dbReference>
<evidence type="ECO:0008006" key="4">
    <source>
        <dbReference type="Google" id="ProtNLM"/>
    </source>
</evidence>
<dbReference type="Gene3D" id="1.10.443.10">
    <property type="entry name" value="Intergrase catalytic core"/>
    <property type="match status" value="1"/>
</dbReference>
<proteinExistence type="predicted"/>
<protein>
    <recommendedName>
        <fullName evidence="4">Phage integrase family protein</fullName>
    </recommendedName>
</protein>
<dbReference type="SUPFAM" id="SSF56349">
    <property type="entry name" value="DNA breaking-rejoining enzymes"/>
    <property type="match status" value="1"/>
</dbReference>
<dbReference type="AlphaFoldDB" id="A0AAW7Y0W5"/>
<sequence>MLDENAHITIPEVDVPAFFKAELRTYLENLRNARMMERMDGTLTATREQHNRVEAFVLRSLVEDGLRENMSEKRLMELPINQRAPAARVQNEKFKEFMSPEFNQAVLERAASKDRIQHMSQHEKLRLRWAAVEARMAAHHAVETVPLHAGESACIAAETMLRALVAPSTAAPHPRNDVMSSQSQTFASAGMGTAVDTSSASDAGSLVSISDDKTPFLTPGVSLISKRITANRIKTQRNEALAQPEARVFNGNAMDAEIERRFGQDLFGTAVRMTRSKECTQGTKDQALKTVTLFIYVTGIQLVTDIRAHHLEIFSNAIAKEMPKTYWKSPPQRDLTFKEILEEARTLPAAKVGLSPATIERHLVTLKSIIEHAEYEGNETYGKSRISKLIPKDFRTDAEKRAVFTQKDVINVFAHPLWTRCKSRGRRHSPGSLVLRDHHYWINLLLVHTGARRSEIAGLLVEDVLEENGIPYIYIRANHLRGLKNSHSKRRIPLHPELVDLGFLDFIGNLKAKKALVAFPAAIPAKIRNVCLGTSSPPPAYDEKFGDLLDHVWRECLTRSLNGNPECYCLHSLRHYVNDTIFNARDANGLTNLVSDTDRRDLLGHKPLMYRKFAIVIPIRRFARYRIGKVYAASPLWCDHVI</sequence>
<evidence type="ECO:0000256" key="1">
    <source>
        <dbReference type="ARBA" id="ARBA00023172"/>
    </source>
</evidence>
<name>A0AAW7Y0W5_9RHOB</name>
<dbReference type="EMBL" id="JAUOPJ010000018">
    <property type="protein sequence ID" value="MDO6458768.1"/>
    <property type="molecule type" value="Genomic_DNA"/>
</dbReference>
<dbReference type="GO" id="GO:0003677">
    <property type="term" value="F:DNA binding"/>
    <property type="evidence" value="ECO:0007669"/>
    <property type="project" value="InterPro"/>
</dbReference>